<dbReference type="GO" id="GO:0008168">
    <property type="term" value="F:methyltransferase activity"/>
    <property type="evidence" value="ECO:0007669"/>
    <property type="project" value="UniProtKB-KW"/>
</dbReference>
<dbReference type="InterPro" id="IPR029063">
    <property type="entry name" value="SAM-dependent_MTases_sf"/>
</dbReference>
<dbReference type="PANTHER" id="PTHR43861:SF1">
    <property type="entry name" value="TRANS-ACONITATE 2-METHYLTRANSFERASE"/>
    <property type="match status" value="1"/>
</dbReference>
<dbReference type="PANTHER" id="PTHR43861">
    <property type="entry name" value="TRANS-ACONITATE 2-METHYLTRANSFERASE-RELATED"/>
    <property type="match status" value="1"/>
</dbReference>
<dbReference type="Proteomes" id="UP000189670">
    <property type="component" value="Unassembled WGS sequence"/>
</dbReference>
<name>A0A1V1NWF9_9BACT</name>
<proteinExistence type="predicted"/>
<sequence>MIENDRWKRLIEIGPGTGRNLQKLHKNNKNCEFGGIEPCDVMRKHIKNKYPWVKLSPDFAEDAKFESLLSGKPDIILFSYSLSMMQHQERSIQNAFNQLAPGGKIYIVDFGNFEKIPFAFNKIMTIFLTKFHVNPLKVNNSIKGANFLAYGLMGYYVIARLDKTLY</sequence>
<evidence type="ECO:0000313" key="2">
    <source>
        <dbReference type="Proteomes" id="UP000189670"/>
    </source>
</evidence>
<dbReference type="Pfam" id="PF13489">
    <property type="entry name" value="Methyltransf_23"/>
    <property type="match status" value="1"/>
</dbReference>
<protein>
    <submittedName>
        <fullName evidence="1">S-adenosylmethionine-diacylgycerolhomoserine-N-methyltransferase</fullName>
    </submittedName>
</protein>
<dbReference type="AlphaFoldDB" id="A0A1V1NWF9"/>
<evidence type="ECO:0000313" key="1">
    <source>
        <dbReference type="EMBL" id="ETR66898.1"/>
    </source>
</evidence>
<reference evidence="2" key="1">
    <citation type="submission" date="2012-11" db="EMBL/GenBank/DDBJ databases">
        <authorList>
            <person name="Lucero-Rivera Y.E."/>
            <person name="Tovar-Ramirez D."/>
        </authorList>
    </citation>
    <scope>NUCLEOTIDE SEQUENCE [LARGE SCALE GENOMIC DNA]</scope>
    <source>
        <strain evidence="2">Araruama</strain>
    </source>
</reference>
<dbReference type="Gene3D" id="3.40.50.150">
    <property type="entry name" value="Vaccinia Virus protein VP39"/>
    <property type="match status" value="1"/>
</dbReference>
<dbReference type="GO" id="GO:0032259">
    <property type="term" value="P:methylation"/>
    <property type="evidence" value="ECO:0007669"/>
    <property type="project" value="UniProtKB-KW"/>
</dbReference>
<keyword evidence="1" id="KW-0489">Methyltransferase</keyword>
<dbReference type="CDD" id="cd02440">
    <property type="entry name" value="AdoMet_MTases"/>
    <property type="match status" value="1"/>
</dbReference>
<gene>
    <name evidence="1" type="primary">btaB</name>
    <name evidence="1" type="ORF">OMM_05427</name>
</gene>
<organism evidence="1 2">
    <name type="scientific">Candidatus Magnetoglobus multicellularis str. Araruama</name>
    <dbReference type="NCBI Taxonomy" id="890399"/>
    <lineage>
        <taxon>Bacteria</taxon>
        <taxon>Pseudomonadati</taxon>
        <taxon>Thermodesulfobacteriota</taxon>
        <taxon>Desulfobacteria</taxon>
        <taxon>Desulfobacterales</taxon>
        <taxon>Desulfobacteraceae</taxon>
        <taxon>Candidatus Magnetoglobus</taxon>
    </lineage>
</organism>
<dbReference type="EMBL" id="ATBP01001677">
    <property type="protein sequence ID" value="ETR66898.1"/>
    <property type="molecule type" value="Genomic_DNA"/>
</dbReference>
<dbReference type="SUPFAM" id="SSF53335">
    <property type="entry name" value="S-adenosyl-L-methionine-dependent methyltransferases"/>
    <property type="match status" value="1"/>
</dbReference>
<comment type="caution">
    <text evidence="1">The sequence shown here is derived from an EMBL/GenBank/DDBJ whole genome shotgun (WGS) entry which is preliminary data.</text>
</comment>
<keyword evidence="1" id="KW-0808">Transferase</keyword>
<accession>A0A1V1NWF9</accession>